<dbReference type="CDD" id="cd11304">
    <property type="entry name" value="Cadherin_repeat"/>
    <property type="match status" value="4"/>
</dbReference>
<name>A0A8D2J096_VARKO</name>
<dbReference type="GO" id="GO:0016339">
    <property type="term" value="P:calcium-dependent cell-cell adhesion via plasma membrane cell adhesion molecules"/>
    <property type="evidence" value="ECO:0007669"/>
    <property type="project" value="TreeGrafter"/>
</dbReference>
<dbReference type="GO" id="GO:0008013">
    <property type="term" value="F:beta-catenin binding"/>
    <property type="evidence" value="ECO:0007669"/>
    <property type="project" value="TreeGrafter"/>
</dbReference>
<dbReference type="GO" id="GO:0005509">
    <property type="term" value="F:calcium ion binding"/>
    <property type="evidence" value="ECO:0007669"/>
    <property type="project" value="UniProtKB-UniRule"/>
</dbReference>
<organism evidence="17 18">
    <name type="scientific">Varanus komodoensis</name>
    <name type="common">Komodo dragon</name>
    <dbReference type="NCBI Taxonomy" id="61221"/>
    <lineage>
        <taxon>Eukaryota</taxon>
        <taxon>Metazoa</taxon>
        <taxon>Chordata</taxon>
        <taxon>Craniata</taxon>
        <taxon>Vertebrata</taxon>
        <taxon>Euteleostomi</taxon>
        <taxon>Lepidosauria</taxon>
        <taxon>Squamata</taxon>
        <taxon>Bifurcata</taxon>
        <taxon>Unidentata</taxon>
        <taxon>Episquamata</taxon>
        <taxon>Toxicofera</taxon>
        <taxon>Anguimorpha</taxon>
        <taxon>Paleoanguimorpha</taxon>
        <taxon>Varanoidea</taxon>
        <taxon>Varanidae</taxon>
        <taxon>Varanus</taxon>
    </lineage>
</organism>
<evidence type="ECO:0000256" key="8">
    <source>
        <dbReference type="ARBA" id="ARBA00022737"/>
    </source>
</evidence>
<keyword evidence="3" id="KW-1003">Cell membrane</keyword>
<evidence type="ECO:0000256" key="11">
    <source>
        <dbReference type="ARBA" id="ARBA00022989"/>
    </source>
</evidence>
<feature type="domain" description="Cadherin" evidence="16">
    <location>
        <begin position="285"/>
        <end position="406"/>
    </location>
</feature>
<dbReference type="Pfam" id="PF00028">
    <property type="entry name" value="Cadherin"/>
    <property type="match status" value="3"/>
</dbReference>
<evidence type="ECO:0000256" key="5">
    <source>
        <dbReference type="ARBA" id="ARBA00022692"/>
    </source>
</evidence>
<keyword evidence="12 15" id="KW-0472">Membrane</keyword>
<dbReference type="FunFam" id="2.60.40.60:FF:000011">
    <property type="entry name" value="Cadherin 1"/>
    <property type="match status" value="1"/>
</dbReference>
<keyword evidence="6" id="KW-0479">Metal-binding</keyword>
<evidence type="ECO:0000313" key="18">
    <source>
        <dbReference type="Proteomes" id="UP000694545"/>
    </source>
</evidence>
<dbReference type="InterPro" id="IPR015919">
    <property type="entry name" value="Cadherin-like_sf"/>
</dbReference>
<keyword evidence="4" id="KW-0963">Cytoplasm</keyword>
<dbReference type="GO" id="GO:0034332">
    <property type="term" value="P:adherens junction organization"/>
    <property type="evidence" value="ECO:0007669"/>
    <property type="project" value="TreeGrafter"/>
</dbReference>
<dbReference type="GO" id="GO:0044331">
    <property type="term" value="P:cell-cell adhesion mediated by cadherin"/>
    <property type="evidence" value="ECO:0007669"/>
    <property type="project" value="TreeGrafter"/>
</dbReference>
<dbReference type="SUPFAM" id="SSF49313">
    <property type="entry name" value="Cadherin-like"/>
    <property type="match status" value="3"/>
</dbReference>
<dbReference type="OMA" id="LRTKRRW"/>
<sequence length="705" mass="79210">MTIQNSSHWPGSLLNPLVSNIYLIPRLKLPANLVLLLFFMLAYVSWGEEGPNLKLMDNLHPLHLRKRRWAITALELEEEDAGPFPKLVGKIFKNVSCDECRQYLIREPEVAAGLFSIENCGGGNLYVHHSIDREKISFLKVRFDIADRWTNKILNRSLYFSVTVKDINDNVPEFSQKEFNSTMTENHRSDLPVFNIIAFDRDEKGSANSRVTYSLVTQRPYLAETVFTVHPSNGQIYISGCSDYQIAKAFQLLVKATDHGTPQRSSTATINIALKDSNNNLPRFTQEKYHLNIPEGEMKHGILRLRVDDQDSPNTPAWRAMYMIISGNEGDNFAIVTDPSTNEGVLSIKKPLIYDSRPERTLVISVENEEAYFLCKGGVVQNVPHLERPKVSVKIYVISRNHAPQFNPPVLLLWQEESVSVGTSIVQYTARDPDGHTIRYEVAFDPNGWVSVDKTFGIVRTVKKLARESLHTNSGVYTIVIHAIDGGVPQLTGTGTIYLLLSSSVVHDPELITPSLNVCQEEGMGPFIIKAEKKHSYAGPFIFELGMAWGNVNNSWKLGKNSGDSVELFMVRSLPLASYAVPFSVWDKQGAFIRQTLRLTLCDCLRETTCEQKPTMTKRVGLAGGGIVAIVAAFLLLTRAYYQKDGFLLTAWRRGFSLFWMGQASPEMAGCGLERSWIVWFPCIFRWQQPVCTAAAGTCNHCYSV</sequence>
<evidence type="ECO:0000313" key="17">
    <source>
        <dbReference type="Ensembl" id="ENSVKKP00000005378.1"/>
    </source>
</evidence>
<dbReference type="FunFam" id="2.60.40.60:FF:000158">
    <property type="entry name" value="Dachsous cadherin-related 1"/>
    <property type="match status" value="1"/>
</dbReference>
<feature type="domain" description="Cadherin" evidence="16">
    <location>
        <begin position="175"/>
        <end position="284"/>
    </location>
</feature>
<accession>A0A8D2J096</accession>
<evidence type="ECO:0000256" key="9">
    <source>
        <dbReference type="ARBA" id="ARBA00022837"/>
    </source>
</evidence>
<dbReference type="GO" id="GO:0016342">
    <property type="term" value="C:catenin complex"/>
    <property type="evidence" value="ECO:0007669"/>
    <property type="project" value="TreeGrafter"/>
</dbReference>
<evidence type="ECO:0000256" key="13">
    <source>
        <dbReference type="ARBA" id="ARBA00023180"/>
    </source>
</evidence>
<proteinExistence type="predicted"/>
<keyword evidence="10" id="KW-0130">Cell adhesion</keyword>
<evidence type="ECO:0000256" key="4">
    <source>
        <dbReference type="ARBA" id="ARBA00022490"/>
    </source>
</evidence>
<keyword evidence="11 15" id="KW-1133">Transmembrane helix</keyword>
<dbReference type="FunFam" id="2.60.40.60:FF:000095">
    <property type="entry name" value="Cadherin 13"/>
    <property type="match status" value="1"/>
</dbReference>
<comment type="subcellular location">
    <subcellularLocation>
        <location evidence="1">Cell membrane</location>
        <topology evidence="1">Single-pass type I membrane protein</topology>
    </subcellularLocation>
    <subcellularLocation>
        <location evidence="2">Cytoplasm</location>
    </subcellularLocation>
</comment>
<feature type="transmembrane region" description="Helical" evidence="15">
    <location>
        <begin position="620"/>
        <end position="642"/>
    </location>
</feature>
<dbReference type="PROSITE" id="PS50268">
    <property type="entry name" value="CADHERIN_2"/>
    <property type="match status" value="4"/>
</dbReference>
<evidence type="ECO:0000256" key="14">
    <source>
        <dbReference type="PROSITE-ProRule" id="PRU00043"/>
    </source>
</evidence>
<evidence type="ECO:0000256" key="7">
    <source>
        <dbReference type="ARBA" id="ARBA00022729"/>
    </source>
</evidence>
<evidence type="ECO:0000256" key="3">
    <source>
        <dbReference type="ARBA" id="ARBA00022475"/>
    </source>
</evidence>
<keyword evidence="7" id="KW-0732">Signal</keyword>
<evidence type="ECO:0000256" key="6">
    <source>
        <dbReference type="ARBA" id="ARBA00022723"/>
    </source>
</evidence>
<dbReference type="GO" id="GO:0007043">
    <property type="term" value="P:cell-cell junction assembly"/>
    <property type="evidence" value="ECO:0007669"/>
    <property type="project" value="TreeGrafter"/>
</dbReference>
<evidence type="ECO:0000256" key="10">
    <source>
        <dbReference type="ARBA" id="ARBA00022889"/>
    </source>
</evidence>
<reference evidence="17" key="2">
    <citation type="submission" date="2025-09" db="UniProtKB">
        <authorList>
            <consortium name="Ensembl"/>
        </authorList>
    </citation>
    <scope>IDENTIFICATION</scope>
</reference>
<evidence type="ECO:0000256" key="15">
    <source>
        <dbReference type="SAM" id="Phobius"/>
    </source>
</evidence>
<evidence type="ECO:0000256" key="2">
    <source>
        <dbReference type="ARBA" id="ARBA00004496"/>
    </source>
</evidence>
<dbReference type="GO" id="GO:0005737">
    <property type="term" value="C:cytoplasm"/>
    <property type="evidence" value="ECO:0007669"/>
    <property type="project" value="UniProtKB-SubCell"/>
</dbReference>
<dbReference type="PANTHER" id="PTHR24027:SF78">
    <property type="entry name" value="CADHERIN-LIKE PROTEIN 26"/>
    <property type="match status" value="1"/>
</dbReference>
<evidence type="ECO:0000256" key="12">
    <source>
        <dbReference type="ARBA" id="ARBA00023136"/>
    </source>
</evidence>
<dbReference type="SMART" id="SM00112">
    <property type="entry name" value="CA"/>
    <property type="match status" value="4"/>
</dbReference>
<dbReference type="InterPro" id="IPR002126">
    <property type="entry name" value="Cadherin-like_dom"/>
</dbReference>
<keyword evidence="18" id="KW-1185">Reference proteome</keyword>
<dbReference type="FunFam" id="2.60.40.60:FF:000019">
    <property type="entry name" value="Cadherin 2"/>
    <property type="match status" value="1"/>
</dbReference>
<dbReference type="GO" id="GO:0016477">
    <property type="term" value="P:cell migration"/>
    <property type="evidence" value="ECO:0007669"/>
    <property type="project" value="TreeGrafter"/>
</dbReference>
<dbReference type="PRINTS" id="PR00205">
    <property type="entry name" value="CADHERIN"/>
</dbReference>
<dbReference type="Ensembl" id="ENSVKKT00000005530.1">
    <property type="protein sequence ID" value="ENSVKKP00000005378.1"/>
    <property type="gene ID" value="ENSVKKG00000003960.1"/>
</dbReference>
<dbReference type="InterPro" id="IPR039808">
    <property type="entry name" value="Cadherin"/>
</dbReference>
<keyword evidence="8" id="KW-0677">Repeat</keyword>
<evidence type="ECO:0000259" key="16">
    <source>
        <dbReference type="PROSITE" id="PS50268"/>
    </source>
</evidence>
<dbReference type="Proteomes" id="UP000694545">
    <property type="component" value="Unplaced"/>
</dbReference>
<evidence type="ECO:0000256" key="1">
    <source>
        <dbReference type="ARBA" id="ARBA00004251"/>
    </source>
</evidence>
<feature type="domain" description="Cadherin" evidence="16">
    <location>
        <begin position="103"/>
        <end position="174"/>
    </location>
</feature>
<dbReference type="GO" id="GO:0007156">
    <property type="term" value="P:homophilic cell adhesion via plasma membrane adhesion molecules"/>
    <property type="evidence" value="ECO:0007669"/>
    <property type="project" value="InterPro"/>
</dbReference>
<feature type="domain" description="Cadherin" evidence="16">
    <location>
        <begin position="417"/>
        <end position="511"/>
    </location>
</feature>
<dbReference type="AlphaFoldDB" id="A0A8D2J096"/>
<dbReference type="GO" id="GO:0045296">
    <property type="term" value="F:cadherin binding"/>
    <property type="evidence" value="ECO:0007669"/>
    <property type="project" value="TreeGrafter"/>
</dbReference>
<dbReference type="PANTHER" id="PTHR24027">
    <property type="entry name" value="CADHERIN-23"/>
    <property type="match status" value="1"/>
</dbReference>
<keyword evidence="13" id="KW-0325">Glycoprotein</keyword>
<dbReference type="GO" id="GO:0005912">
    <property type="term" value="C:adherens junction"/>
    <property type="evidence" value="ECO:0007669"/>
    <property type="project" value="TreeGrafter"/>
</dbReference>
<dbReference type="GO" id="GO:0000902">
    <property type="term" value="P:cell morphogenesis"/>
    <property type="evidence" value="ECO:0007669"/>
    <property type="project" value="TreeGrafter"/>
</dbReference>
<reference evidence="17" key="1">
    <citation type="submission" date="2025-08" db="UniProtKB">
        <authorList>
            <consortium name="Ensembl"/>
        </authorList>
    </citation>
    <scope>IDENTIFICATION</scope>
</reference>
<keyword evidence="5 15" id="KW-0812">Transmembrane</keyword>
<protein>
    <submittedName>
        <fullName evidence="17">Cadherin 26</fullName>
    </submittedName>
</protein>
<keyword evidence="9 14" id="KW-0106">Calcium</keyword>
<feature type="transmembrane region" description="Helical" evidence="15">
    <location>
        <begin position="29"/>
        <end position="46"/>
    </location>
</feature>
<dbReference type="Gene3D" id="2.60.40.60">
    <property type="entry name" value="Cadherins"/>
    <property type="match status" value="5"/>
</dbReference>